<dbReference type="AlphaFoldDB" id="A0A2P6NRP5"/>
<comment type="similarity">
    <text evidence="1">Belongs to the metallo-dependent hydrolases superfamily. TatD-type hydrolase family.</text>
</comment>
<accession>A0A2P6NRP5</accession>
<evidence type="ECO:0000313" key="8">
    <source>
        <dbReference type="Proteomes" id="UP000241769"/>
    </source>
</evidence>
<keyword evidence="2" id="KW-0540">Nuclease</keyword>
<dbReference type="InterPro" id="IPR018228">
    <property type="entry name" value="DNase_TatD-rel_CS"/>
</dbReference>
<dbReference type="FunCoup" id="A0A2P6NRP5">
    <property type="interactions" value="105"/>
</dbReference>
<keyword evidence="6" id="KW-1133">Transmembrane helix</keyword>
<comment type="caution">
    <text evidence="7">The sequence shown here is derived from an EMBL/GenBank/DDBJ whole genome shotgun (WGS) entry which is preliminary data.</text>
</comment>
<feature type="region of interest" description="Disordered" evidence="5">
    <location>
        <begin position="1"/>
        <end position="79"/>
    </location>
</feature>
<evidence type="ECO:0000313" key="7">
    <source>
        <dbReference type="EMBL" id="PRP86635.1"/>
    </source>
</evidence>
<keyword evidence="8" id="KW-1185">Reference proteome</keyword>
<keyword evidence="4" id="KW-0378">Hydrolase</keyword>
<evidence type="ECO:0000256" key="5">
    <source>
        <dbReference type="SAM" id="MobiDB-lite"/>
    </source>
</evidence>
<proteinExistence type="inferred from homology"/>
<dbReference type="PANTHER" id="PTHR10060">
    <property type="entry name" value="TATD FAMILY DEOXYRIBONUCLEASE"/>
    <property type="match status" value="1"/>
</dbReference>
<dbReference type="InterPro" id="IPR001130">
    <property type="entry name" value="TatD-like"/>
</dbReference>
<dbReference type="Proteomes" id="UP000241769">
    <property type="component" value="Unassembled WGS sequence"/>
</dbReference>
<dbReference type="InParanoid" id="A0A2P6NRP5"/>
<organism evidence="7 8">
    <name type="scientific">Planoprotostelium fungivorum</name>
    <dbReference type="NCBI Taxonomy" id="1890364"/>
    <lineage>
        <taxon>Eukaryota</taxon>
        <taxon>Amoebozoa</taxon>
        <taxon>Evosea</taxon>
        <taxon>Variosea</taxon>
        <taxon>Cavosteliida</taxon>
        <taxon>Cavosteliaceae</taxon>
        <taxon>Planoprotostelium</taxon>
    </lineage>
</organism>
<sequence>MDYRRAVGISNTSSQTQSVTSKPQNRNTTNVSGPTPSSKTSSNPAPPIKNTAAPSIPKKNDAPSQRQQRSHSDDIHRINSPTIDIGANLTGRAFSNNLDLILKRAEEANLSHILITGTSLKASGEASKLCEQHNGANRLPVLKSTAGVHPHDAGRALETKNWLERLRKLAEFPDVVAVGECGLDYNRMFSTFEQQREMSLARELSLPVFLHERDAHDDFLAILREFPTVEKVIPTTTSRSKRYEVVHCYTDSDANHLDAFLMEGCHIGITGWVTDERRGKVLASIVNRIPLEKLMIETDAPFLTPRNSKNLRRDNEPAYLGWVVKKLAECYNVSEEEIAKRTTENALSSGAHHLKEENMSATTPFVERFFRAFTKRNRLIKNQTIYENKEVLDIHRRYPQDKVVMPSYWVYAGALTLITFSTLNRLYRGQKN</sequence>
<name>A0A2P6NRP5_9EUKA</name>
<dbReference type="GO" id="GO:0046872">
    <property type="term" value="F:metal ion binding"/>
    <property type="evidence" value="ECO:0007669"/>
    <property type="project" value="UniProtKB-KW"/>
</dbReference>
<dbReference type="EMBL" id="MDYQ01000028">
    <property type="protein sequence ID" value="PRP86635.1"/>
    <property type="molecule type" value="Genomic_DNA"/>
</dbReference>
<feature type="transmembrane region" description="Helical" evidence="6">
    <location>
        <begin position="408"/>
        <end position="427"/>
    </location>
</feature>
<evidence type="ECO:0000256" key="4">
    <source>
        <dbReference type="ARBA" id="ARBA00022801"/>
    </source>
</evidence>
<gene>
    <name evidence="7" type="ORF">PROFUN_05114</name>
</gene>
<dbReference type="InterPro" id="IPR050891">
    <property type="entry name" value="TatD-type_Hydrolase"/>
</dbReference>
<evidence type="ECO:0000256" key="3">
    <source>
        <dbReference type="ARBA" id="ARBA00022723"/>
    </source>
</evidence>
<keyword evidence="3" id="KW-0479">Metal-binding</keyword>
<dbReference type="SUPFAM" id="SSF51556">
    <property type="entry name" value="Metallo-dependent hydrolases"/>
    <property type="match status" value="1"/>
</dbReference>
<dbReference type="Gene3D" id="3.20.20.140">
    <property type="entry name" value="Metal-dependent hydrolases"/>
    <property type="match status" value="1"/>
</dbReference>
<feature type="compositionally biased region" description="Polar residues" evidence="5">
    <location>
        <begin position="25"/>
        <end position="43"/>
    </location>
</feature>
<dbReference type="Pfam" id="PF01026">
    <property type="entry name" value="TatD_DNase"/>
    <property type="match status" value="1"/>
</dbReference>
<feature type="compositionally biased region" description="Low complexity" evidence="5">
    <location>
        <begin position="10"/>
        <end position="24"/>
    </location>
</feature>
<dbReference type="GO" id="GO:0004518">
    <property type="term" value="F:nuclease activity"/>
    <property type="evidence" value="ECO:0007669"/>
    <property type="project" value="UniProtKB-KW"/>
</dbReference>
<evidence type="ECO:0000256" key="6">
    <source>
        <dbReference type="SAM" id="Phobius"/>
    </source>
</evidence>
<reference evidence="7 8" key="1">
    <citation type="journal article" date="2018" name="Genome Biol. Evol.">
        <title>Multiple Roots of Fruiting Body Formation in Amoebozoa.</title>
        <authorList>
            <person name="Hillmann F."/>
            <person name="Forbes G."/>
            <person name="Novohradska S."/>
            <person name="Ferling I."/>
            <person name="Riege K."/>
            <person name="Groth M."/>
            <person name="Westermann M."/>
            <person name="Marz M."/>
            <person name="Spaller T."/>
            <person name="Winckler T."/>
            <person name="Schaap P."/>
            <person name="Glockner G."/>
        </authorList>
    </citation>
    <scope>NUCLEOTIDE SEQUENCE [LARGE SCALE GENOMIC DNA]</scope>
    <source>
        <strain evidence="7 8">Jena</strain>
    </source>
</reference>
<dbReference type="PROSITE" id="PS01090">
    <property type="entry name" value="TATD_2"/>
    <property type="match status" value="1"/>
</dbReference>
<dbReference type="PANTHER" id="PTHR10060:SF15">
    <property type="entry name" value="DEOXYRIBONUCLEASE TATDN1"/>
    <property type="match status" value="1"/>
</dbReference>
<dbReference type="OrthoDB" id="6079689at2759"/>
<keyword evidence="6" id="KW-0472">Membrane</keyword>
<evidence type="ECO:0000256" key="1">
    <source>
        <dbReference type="ARBA" id="ARBA00009275"/>
    </source>
</evidence>
<keyword evidence="6" id="KW-0812">Transmembrane</keyword>
<dbReference type="GO" id="GO:0016788">
    <property type="term" value="F:hydrolase activity, acting on ester bonds"/>
    <property type="evidence" value="ECO:0007669"/>
    <property type="project" value="InterPro"/>
</dbReference>
<dbReference type="CDD" id="cd01310">
    <property type="entry name" value="TatD_DNAse"/>
    <property type="match status" value="1"/>
</dbReference>
<dbReference type="InterPro" id="IPR032466">
    <property type="entry name" value="Metal_Hydrolase"/>
</dbReference>
<evidence type="ECO:0000256" key="2">
    <source>
        <dbReference type="ARBA" id="ARBA00022722"/>
    </source>
</evidence>
<protein>
    <submittedName>
        <fullName evidence="7">Deoxyribonuclease</fullName>
    </submittedName>
</protein>